<dbReference type="InterPro" id="IPR000884">
    <property type="entry name" value="TSP1_rpt"/>
</dbReference>
<accession>A0A1B0BWZ3</accession>
<feature type="domain" description="Spondin-like TSP1" evidence="4">
    <location>
        <begin position="20"/>
        <end position="71"/>
    </location>
</feature>
<dbReference type="PANTHER" id="PTHR20920:SF5">
    <property type="entry name" value="SMB DOMAIN-CONTAINING PROTEIN"/>
    <property type="match status" value="1"/>
</dbReference>
<dbReference type="SMART" id="SM00209">
    <property type="entry name" value="TSP1"/>
    <property type="match status" value="1"/>
</dbReference>
<dbReference type="InterPro" id="IPR044004">
    <property type="entry name" value="TSP1_spondin_dom"/>
</dbReference>
<dbReference type="Pfam" id="PF19028">
    <property type="entry name" value="TSP1_spondin"/>
    <property type="match status" value="1"/>
</dbReference>
<dbReference type="AlphaFoldDB" id="A0A1B0BWZ3"/>
<sequence>MEQTGNCIRDTDAPFNLLDCQVSDWGQWSECNASCGTGIMTRTRKILQSPQNGGKHCPTLMQKRGCQGYRCHGHHDKKILRANQNVITYTPPPKI</sequence>
<evidence type="ECO:0000256" key="3">
    <source>
        <dbReference type="ARBA" id="ARBA00023180"/>
    </source>
</evidence>
<dbReference type="InterPro" id="IPR039942">
    <property type="entry name" value="SBSPO"/>
</dbReference>
<dbReference type="Gene3D" id="2.20.100.10">
    <property type="entry name" value="Thrombospondin type-1 (TSP1) repeat"/>
    <property type="match status" value="1"/>
</dbReference>
<keyword evidence="6" id="KW-1185">Reference proteome</keyword>
<organism evidence="5 6">
    <name type="scientific">Glossina palpalis gambiensis</name>
    <dbReference type="NCBI Taxonomy" id="67801"/>
    <lineage>
        <taxon>Eukaryota</taxon>
        <taxon>Metazoa</taxon>
        <taxon>Ecdysozoa</taxon>
        <taxon>Arthropoda</taxon>
        <taxon>Hexapoda</taxon>
        <taxon>Insecta</taxon>
        <taxon>Pterygota</taxon>
        <taxon>Neoptera</taxon>
        <taxon>Endopterygota</taxon>
        <taxon>Diptera</taxon>
        <taxon>Brachycera</taxon>
        <taxon>Muscomorpha</taxon>
        <taxon>Hippoboscoidea</taxon>
        <taxon>Glossinidae</taxon>
        <taxon>Glossina</taxon>
    </lineage>
</organism>
<keyword evidence="2" id="KW-1015">Disulfide bond</keyword>
<dbReference type="STRING" id="67801.A0A1B0BWZ3"/>
<reference evidence="6" key="1">
    <citation type="submission" date="2015-01" db="EMBL/GenBank/DDBJ databases">
        <authorList>
            <person name="Aksoy S."/>
            <person name="Warren W."/>
            <person name="Wilson R.K."/>
        </authorList>
    </citation>
    <scope>NUCLEOTIDE SEQUENCE [LARGE SCALE GENOMIC DNA]</scope>
    <source>
        <strain evidence="6">IAEA</strain>
    </source>
</reference>
<keyword evidence="3" id="KW-0325">Glycoprotein</keyword>
<reference evidence="5" key="2">
    <citation type="submission" date="2020-05" db="UniProtKB">
        <authorList>
            <consortium name="EnsemblMetazoa"/>
        </authorList>
    </citation>
    <scope>IDENTIFICATION</scope>
    <source>
        <strain evidence="5">IAEA</strain>
    </source>
</reference>
<dbReference type="VEuPathDB" id="VectorBase:GPPI043055"/>
<dbReference type="PROSITE" id="PS50092">
    <property type="entry name" value="TSP1"/>
    <property type="match status" value="1"/>
</dbReference>
<dbReference type="PANTHER" id="PTHR20920">
    <property type="entry name" value="RPE-SPONDIN"/>
    <property type="match status" value="1"/>
</dbReference>
<evidence type="ECO:0000313" key="6">
    <source>
        <dbReference type="Proteomes" id="UP000092460"/>
    </source>
</evidence>
<evidence type="ECO:0000259" key="4">
    <source>
        <dbReference type="Pfam" id="PF19028"/>
    </source>
</evidence>
<dbReference type="EMBL" id="JXJN01022011">
    <property type="status" value="NOT_ANNOTATED_CDS"/>
    <property type="molecule type" value="Genomic_DNA"/>
</dbReference>
<evidence type="ECO:0000256" key="1">
    <source>
        <dbReference type="ARBA" id="ARBA00022729"/>
    </source>
</evidence>
<dbReference type="EnsemblMetazoa" id="GPPI043055-RA">
    <property type="protein sequence ID" value="GPPI043055-PA"/>
    <property type="gene ID" value="GPPI043055"/>
</dbReference>
<dbReference type="Proteomes" id="UP000092460">
    <property type="component" value="Unassembled WGS sequence"/>
</dbReference>
<name>A0A1B0BWZ3_9MUSC</name>
<evidence type="ECO:0000313" key="5">
    <source>
        <dbReference type="EnsemblMetazoa" id="GPPI043055-PA"/>
    </source>
</evidence>
<dbReference type="InterPro" id="IPR036383">
    <property type="entry name" value="TSP1_rpt_sf"/>
</dbReference>
<dbReference type="FunFam" id="2.20.100.10:FF:000026">
    <property type="entry name" value="Spondin 1"/>
    <property type="match status" value="1"/>
</dbReference>
<protein>
    <recommendedName>
        <fullName evidence="4">Spondin-like TSP1 domain-containing protein</fullName>
    </recommendedName>
</protein>
<evidence type="ECO:0000256" key="2">
    <source>
        <dbReference type="ARBA" id="ARBA00023157"/>
    </source>
</evidence>
<dbReference type="SUPFAM" id="SSF82895">
    <property type="entry name" value="TSP-1 type 1 repeat"/>
    <property type="match status" value="1"/>
</dbReference>
<keyword evidence="1" id="KW-0732">Signal</keyword>
<proteinExistence type="predicted"/>